<sequence length="35" mass="4072">MFNKPKRLNKKRQAKNSHFESEPKGKAILMELSGK</sequence>
<protein>
    <submittedName>
        <fullName evidence="2">GM19560</fullName>
    </submittedName>
</protein>
<dbReference type="HOGENOM" id="CLU_3368994_0_0_1"/>
<accession>B4IFA6</accession>
<evidence type="ECO:0000313" key="3">
    <source>
        <dbReference type="Proteomes" id="UP000001292"/>
    </source>
</evidence>
<reference evidence="2 3" key="1">
    <citation type="journal article" date="2007" name="Nature">
        <title>Evolution of genes and genomes on the Drosophila phylogeny.</title>
        <authorList>
            <consortium name="Drosophila 12 Genomes Consortium"/>
            <person name="Clark A.G."/>
            <person name="Eisen M.B."/>
            <person name="Smith D.R."/>
            <person name="Bergman C.M."/>
            <person name="Oliver B."/>
            <person name="Markow T.A."/>
            <person name="Kaufman T.C."/>
            <person name="Kellis M."/>
            <person name="Gelbart W."/>
            <person name="Iyer V.N."/>
            <person name="Pollard D.A."/>
            <person name="Sackton T.B."/>
            <person name="Larracuente A.M."/>
            <person name="Singh N.D."/>
            <person name="Abad J.P."/>
            <person name="Abt D.N."/>
            <person name="Adryan B."/>
            <person name="Aguade M."/>
            <person name="Akashi H."/>
            <person name="Anderson W.W."/>
            <person name="Aquadro C.F."/>
            <person name="Ardell D.H."/>
            <person name="Arguello R."/>
            <person name="Artieri C.G."/>
            <person name="Barbash D.A."/>
            <person name="Barker D."/>
            <person name="Barsanti P."/>
            <person name="Batterham P."/>
            <person name="Batzoglou S."/>
            <person name="Begun D."/>
            <person name="Bhutkar A."/>
            <person name="Blanco E."/>
            <person name="Bosak S.A."/>
            <person name="Bradley R.K."/>
            <person name="Brand A.D."/>
            <person name="Brent M.R."/>
            <person name="Brooks A.N."/>
            <person name="Brown R.H."/>
            <person name="Butlin R.K."/>
            <person name="Caggese C."/>
            <person name="Calvi B.R."/>
            <person name="Bernardo de Carvalho A."/>
            <person name="Caspi A."/>
            <person name="Castrezana S."/>
            <person name="Celniker S.E."/>
            <person name="Chang J.L."/>
            <person name="Chapple C."/>
            <person name="Chatterji S."/>
            <person name="Chinwalla A."/>
            <person name="Civetta A."/>
            <person name="Clifton S.W."/>
            <person name="Comeron J.M."/>
            <person name="Costello J.C."/>
            <person name="Coyne J.A."/>
            <person name="Daub J."/>
            <person name="David R.G."/>
            <person name="Delcher A.L."/>
            <person name="Delehaunty K."/>
            <person name="Do C.B."/>
            <person name="Ebling H."/>
            <person name="Edwards K."/>
            <person name="Eickbush T."/>
            <person name="Evans J.D."/>
            <person name="Filipski A."/>
            <person name="Findeiss S."/>
            <person name="Freyhult E."/>
            <person name="Fulton L."/>
            <person name="Fulton R."/>
            <person name="Garcia A.C."/>
            <person name="Gardiner A."/>
            <person name="Garfield D.A."/>
            <person name="Garvin B.E."/>
            <person name="Gibson G."/>
            <person name="Gilbert D."/>
            <person name="Gnerre S."/>
            <person name="Godfrey J."/>
            <person name="Good R."/>
            <person name="Gotea V."/>
            <person name="Gravely B."/>
            <person name="Greenberg A.J."/>
            <person name="Griffiths-Jones S."/>
            <person name="Gross S."/>
            <person name="Guigo R."/>
            <person name="Gustafson E.A."/>
            <person name="Haerty W."/>
            <person name="Hahn M.W."/>
            <person name="Halligan D.L."/>
            <person name="Halpern A.L."/>
            <person name="Halter G.M."/>
            <person name="Han M.V."/>
            <person name="Heger A."/>
            <person name="Hillier L."/>
            <person name="Hinrichs A.S."/>
            <person name="Holmes I."/>
            <person name="Hoskins R.A."/>
            <person name="Hubisz M.J."/>
            <person name="Hultmark D."/>
            <person name="Huntley M.A."/>
            <person name="Jaffe D.B."/>
            <person name="Jagadeeshan S."/>
            <person name="Jeck W.R."/>
            <person name="Johnson J."/>
            <person name="Jones C.D."/>
            <person name="Jordan W.C."/>
            <person name="Karpen G.H."/>
            <person name="Kataoka E."/>
            <person name="Keightley P.D."/>
            <person name="Kheradpour P."/>
            <person name="Kirkness E.F."/>
            <person name="Koerich L.B."/>
            <person name="Kristiansen K."/>
            <person name="Kudrna D."/>
            <person name="Kulathinal R.J."/>
            <person name="Kumar S."/>
            <person name="Kwok R."/>
            <person name="Lander E."/>
            <person name="Langley C.H."/>
            <person name="Lapoint R."/>
            <person name="Lazzaro B.P."/>
            <person name="Lee S.J."/>
            <person name="Levesque L."/>
            <person name="Li R."/>
            <person name="Lin C.F."/>
            <person name="Lin M.F."/>
            <person name="Lindblad-Toh K."/>
            <person name="Llopart A."/>
            <person name="Long M."/>
            <person name="Low L."/>
            <person name="Lozovsky E."/>
            <person name="Lu J."/>
            <person name="Luo M."/>
            <person name="Machado C.A."/>
            <person name="Makalowski W."/>
            <person name="Marzo M."/>
            <person name="Matsuda M."/>
            <person name="Matzkin L."/>
            <person name="McAllister B."/>
            <person name="McBride C.S."/>
            <person name="McKernan B."/>
            <person name="McKernan K."/>
            <person name="Mendez-Lago M."/>
            <person name="Minx P."/>
            <person name="Mollenhauer M.U."/>
            <person name="Montooth K."/>
            <person name="Mount S.M."/>
            <person name="Mu X."/>
            <person name="Myers E."/>
            <person name="Negre B."/>
            <person name="Newfeld S."/>
            <person name="Nielsen R."/>
            <person name="Noor M.A."/>
            <person name="O'Grady P."/>
            <person name="Pachter L."/>
            <person name="Papaceit M."/>
            <person name="Parisi M.J."/>
            <person name="Parisi M."/>
            <person name="Parts L."/>
            <person name="Pedersen J.S."/>
            <person name="Pesole G."/>
            <person name="Phillippy A.M."/>
            <person name="Ponting C.P."/>
            <person name="Pop M."/>
            <person name="Porcelli D."/>
            <person name="Powell J.R."/>
            <person name="Prohaska S."/>
            <person name="Pruitt K."/>
            <person name="Puig M."/>
            <person name="Quesneville H."/>
            <person name="Ram K.R."/>
            <person name="Rand D."/>
            <person name="Rasmussen M.D."/>
            <person name="Reed L.K."/>
            <person name="Reenan R."/>
            <person name="Reily A."/>
            <person name="Remington K.A."/>
            <person name="Rieger T.T."/>
            <person name="Ritchie M.G."/>
            <person name="Robin C."/>
            <person name="Rogers Y.H."/>
            <person name="Rohde C."/>
            <person name="Rozas J."/>
            <person name="Rubenfield M.J."/>
            <person name="Ruiz A."/>
            <person name="Russo S."/>
            <person name="Salzberg S.L."/>
            <person name="Sanchez-Gracia A."/>
            <person name="Saranga D.J."/>
            <person name="Sato H."/>
            <person name="Schaeffer S.W."/>
            <person name="Schatz M.C."/>
            <person name="Schlenke T."/>
            <person name="Schwartz R."/>
            <person name="Segarra C."/>
            <person name="Singh R.S."/>
            <person name="Sirot L."/>
            <person name="Sirota M."/>
            <person name="Sisneros N.B."/>
            <person name="Smith C.D."/>
            <person name="Smith T.F."/>
            <person name="Spieth J."/>
            <person name="Stage D.E."/>
            <person name="Stark A."/>
            <person name="Stephan W."/>
            <person name="Strausberg R.L."/>
            <person name="Strempel S."/>
            <person name="Sturgill D."/>
            <person name="Sutton G."/>
            <person name="Sutton G.G."/>
            <person name="Tao W."/>
            <person name="Teichmann S."/>
            <person name="Tobari Y.N."/>
            <person name="Tomimura Y."/>
            <person name="Tsolas J.M."/>
            <person name="Valente V.L."/>
            <person name="Venter E."/>
            <person name="Venter J.C."/>
            <person name="Vicario S."/>
            <person name="Vieira F.G."/>
            <person name="Vilella A.J."/>
            <person name="Villasante A."/>
            <person name="Walenz B."/>
            <person name="Wang J."/>
            <person name="Wasserman M."/>
            <person name="Watts T."/>
            <person name="Wilson D."/>
            <person name="Wilson R.K."/>
            <person name="Wing R.A."/>
            <person name="Wolfner M.F."/>
            <person name="Wong A."/>
            <person name="Wong G.K."/>
            <person name="Wu C.I."/>
            <person name="Wu G."/>
            <person name="Yamamoto D."/>
            <person name="Yang H.P."/>
            <person name="Yang S.P."/>
            <person name="Yorke J.A."/>
            <person name="Yoshida K."/>
            <person name="Zdobnov E."/>
            <person name="Zhang P."/>
            <person name="Zhang Y."/>
            <person name="Zimin A.V."/>
            <person name="Baldwin J."/>
            <person name="Abdouelleil A."/>
            <person name="Abdulkadir J."/>
            <person name="Abebe A."/>
            <person name="Abera B."/>
            <person name="Abreu J."/>
            <person name="Acer S.C."/>
            <person name="Aftuck L."/>
            <person name="Alexander A."/>
            <person name="An P."/>
            <person name="Anderson E."/>
            <person name="Anderson S."/>
            <person name="Arachi H."/>
            <person name="Azer M."/>
            <person name="Bachantsang P."/>
            <person name="Barry A."/>
            <person name="Bayul T."/>
            <person name="Berlin A."/>
            <person name="Bessette D."/>
            <person name="Bloom T."/>
            <person name="Blye J."/>
            <person name="Boguslavskiy L."/>
            <person name="Bonnet C."/>
            <person name="Boukhgalter B."/>
            <person name="Bourzgui I."/>
            <person name="Brown A."/>
            <person name="Cahill P."/>
            <person name="Channer S."/>
            <person name="Cheshatsang Y."/>
            <person name="Chuda L."/>
            <person name="Citroen M."/>
            <person name="Collymore A."/>
            <person name="Cooke P."/>
            <person name="Costello M."/>
            <person name="D'Aco K."/>
            <person name="Daza R."/>
            <person name="De Haan G."/>
            <person name="DeGray S."/>
            <person name="DeMaso C."/>
            <person name="Dhargay N."/>
            <person name="Dooley K."/>
            <person name="Dooley E."/>
            <person name="Doricent M."/>
            <person name="Dorje P."/>
            <person name="Dorjee K."/>
            <person name="Dupes A."/>
            <person name="Elong R."/>
            <person name="Falk J."/>
            <person name="Farina A."/>
            <person name="Faro S."/>
            <person name="Ferguson D."/>
            <person name="Fisher S."/>
            <person name="Foley C.D."/>
            <person name="Franke A."/>
            <person name="Friedrich D."/>
            <person name="Gadbois L."/>
            <person name="Gearin G."/>
            <person name="Gearin C.R."/>
            <person name="Giannoukos G."/>
            <person name="Goode T."/>
            <person name="Graham J."/>
            <person name="Grandbois E."/>
            <person name="Grewal S."/>
            <person name="Gyaltsen K."/>
            <person name="Hafez N."/>
            <person name="Hagos B."/>
            <person name="Hall J."/>
            <person name="Henson C."/>
            <person name="Hollinger A."/>
            <person name="Honan T."/>
            <person name="Huard M.D."/>
            <person name="Hughes L."/>
            <person name="Hurhula B."/>
            <person name="Husby M.E."/>
            <person name="Kamat A."/>
            <person name="Kanga B."/>
            <person name="Kashin S."/>
            <person name="Khazanovich D."/>
            <person name="Kisner P."/>
            <person name="Lance K."/>
            <person name="Lara M."/>
            <person name="Lee W."/>
            <person name="Lennon N."/>
            <person name="Letendre F."/>
            <person name="LeVine R."/>
            <person name="Lipovsky A."/>
            <person name="Liu X."/>
            <person name="Liu J."/>
            <person name="Liu S."/>
            <person name="Lokyitsang T."/>
            <person name="Lokyitsang Y."/>
            <person name="Lubonja R."/>
            <person name="Lui A."/>
            <person name="MacDonald P."/>
            <person name="Magnisalis V."/>
            <person name="Maru K."/>
            <person name="Matthews C."/>
            <person name="McCusker W."/>
            <person name="McDonough S."/>
            <person name="Mehta T."/>
            <person name="Meldrim J."/>
            <person name="Meneus L."/>
            <person name="Mihai O."/>
            <person name="Mihalev A."/>
            <person name="Mihova T."/>
            <person name="Mittelman R."/>
            <person name="Mlenga V."/>
            <person name="Montmayeur A."/>
            <person name="Mulrain L."/>
            <person name="Navidi A."/>
            <person name="Naylor J."/>
            <person name="Negash T."/>
            <person name="Nguyen T."/>
            <person name="Nguyen N."/>
            <person name="Nicol R."/>
            <person name="Norbu C."/>
            <person name="Norbu N."/>
            <person name="Novod N."/>
            <person name="O'Neill B."/>
            <person name="Osman S."/>
            <person name="Markiewicz E."/>
            <person name="Oyono O.L."/>
            <person name="Patti C."/>
            <person name="Phunkhang P."/>
            <person name="Pierre F."/>
            <person name="Priest M."/>
            <person name="Raghuraman S."/>
            <person name="Rege F."/>
            <person name="Reyes R."/>
            <person name="Rise C."/>
            <person name="Rogov P."/>
            <person name="Ross K."/>
            <person name="Ryan E."/>
            <person name="Settipalli S."/>
            <person name="Shea T."/>
            <person name="Sherpa N."/>
            <person name="Shi L."/>
            <person name="Shih D."/>
            <person name="Sparrow T."/>
            <person name="Spaulding J."/>
            <person name="Stalker J."/>
            <person name="Stange-Thomann N."/>
            <person name="Stavropoulos S."/>
            <person name="Stone C."/>
            <person name="Strader C."/>
            <person name="Tesfaye S."/>
            <person name="Thomson T."/>
            <person name="Thoulutsang Y."/>
            <person name="Thoulutsang D."/>
            <person name="Topham K."/>
            <person name="Topping I."/>
            <person name="Tsamla T."/>
            <person name="Vassiliev H."/>
            <person name="Vo A."/>
            <person name="Wangchuk T."/>
            <person name="Wangdi T."/>
            <person name="Weiand M."/>
            <person name="Wilkinson J."/>
            <person name="Wilson A."/>
            <person name="Yadav S."/>
            <person name="Young G."/>
            <person name="Yu Q."/>
            <person name="Zembek L."/>
            <person name="Zhong D."/>
            <person name="Zimmer A."/>
            <person name="Zwirko Z."/>
            <person name="Jaffe D.B."/>
            <person name="Alvarez P."/>
            <person name="Brockman W."/>
            <person name="Butler J."/>
            <person name="Chin C."/>
            <person name="Gnerre S."/>
            <person name="Grabherr M."/>
            <person name="Kleber M."/>
            <person name="Mauceli E."/>
            <person name="MacCallum I."/>
        </authorList>
    </citation>
    <scope>NUCLEOTIDE SEQUENCE [LARGE SCALE GENOMIC DNA]</scope>
    <source>
        <strain evidence="3">Rob3c / Tucson 14021-0248.25</strain>
    </source>
</reference>
<evidence type="ECO:0000256" key="1">
    <source>
        <dbReference type="SAM" id="MobiDB-lite"/>
    </source>
</evidence>
<dbReference type="PhylomeDB" id="B4IFA6"/>
<name>B4IFA6_DROSE</name>
<organism evidence="3">
    <name type="scientific">Drosophila sechellia</name>
    <name type="common">Fruit fly</name>
    <dbReference type="NCBI Taxonomy" id="7238"/>
    <lineage>
        <taxon>Eukaryota</taxon>
        <taxon>Metazoa</taxon>
        <taxon>Ecdysozoa</taxon>
        <taxon>Arthropoda</taxon>
        <taxon>Hexapoda</taxon>
        <taxon>Insecta</taxon>
        <taxon>Pterygota</taxon>
        <taxon>Neoptera</taxon>
        <taxon>Endopterygota</taxon>
        <taxon>Diptera</taxon>
        <taxon>Brachycera</taxon>
        <taxon>Muscomorpha</taxon>
        <taxon>Ephydroidea</taxon>
        <taxon>Drosophilidae</taxon>
        <taxon>Drosophila</taxon>
        <taxon>Sophophora</taxon>
    </lineage>
</organism>
<dbReference type="AlphaFoldDB" id="B4IFA6"/>
<feature type="region of interest" description="Disordered" evidence="1">
    <location>
        <begin position="1"/>
        <end position="35"/>
    </location>
</feature>
<dbReference type="Proteomes" id="UP000001292">
    <property type="component" value="Unassembled WGS sequence"/>
</dbReference>
<evidence type="ECO:0000313" key="2">
    <source>
        <dbReference type="EMBL" id="EDW46328.1"/>
    </source>
</evidence>
<proteinExistence type="predicted"/>
<dbReference type="EMBL" id="CH480833">
    <property type="protein sequence ID" value="EDW46328.1"/>
    <property type="molecule type" value="Genomic_DNA"/>
</dbReference>
<feature type="compositionally biased region" description="Basic residues" evidence="1">
    <location>
        <begin position="1"/>
        <end position="15"/>
    </location>
</feature>
<keyword evidence="3" id="KW-1185">Reference proteome</keyword>
<gene>
    <name evidence="2" type="primary">Dsec\GM19560</name>
    <name evidence="2" type="ORF">Dsec_GM19560</name>
</gene>